<evidence type="ECO:0000256" key="5">
    <source>
        <dbReference type="ARBA" id="ARBA00022989"/>
    </source>
</evidence>
<dbReference type="Gene3D" id="1.10.3720.10">
    <property type="entry name" value="MetI-like"/>
    <property type="match status" value="1"/>
</dbReference>
<gene>
    <name evidence="9" type="ORF">CBQ26_10835</name>
</gene>
<evidence type="ECO:0000256" key="7">
    <source>
        <dbReference type="RuleBase" id="RU363032"/>
    </source>
</evidence>
<keyword evidence="4 7" id="KW-0812">Transmembrane</keyword>
<comment type="similarity">
    <text evidence="7">Belongs to the binding-protein-dependent transport system permease family.</text>
</comment>
<dbReference type="RefSeq" id="WP_088248661.1">
    <property type="nucleotide sequence ID" value="NZ_BNAM01000006.1"/>
</dbReference>
<protein>
    <submittedName>
        <fullName evidence="9">Glycerol-3-phosphate ABC transporter permease</fullName>
    </submittedName>
</protein>
<sequence length="291" mass="31433">MAVKHPAAPAARADRTAPRSRRARGEWVTHAALILSVLIIGAPLILAVIKSTQTSSVVLSPSLLPGGAFFQNLSGVWQDANLGRYMLNSLVVAVCVTAGKTTLALLAALAFVYFRFPLKGAAFTLVLLSLMLPTEVLIIALFDLVSRDLNWANTYAAIIVPFLASATGTFLFRQHFLSIPGSLADAARIDGCGPLLYLTRILIPMSTNTIGALAVIQFVYAWDQYIWPLVIMQQDDRQVVQVGLRRLIEVGGQTDWGAVMAGAVITALPPLIVFTALQRQFSRGFALSEDK</sequence>
<dbReference type="PANTHER" id="PTHR43744:SF8">
    <property type="entry name" value="SN-GLYCEROL-3-PHOSPHATE TRANSPORT SYSTEM PERMEASE PROTEIN UGPE"/>
    <property type="match status" value="1"/>
</dbReference>
<evidence type="ECO:0000313" key="10">
    <source>
        <dbReference type="Proteomes" id="UP000197208"/>
    </source>
</evidence>
<feature type="transmembrane region" description="Helical" evidence="7">
    <location>
        <begin position="201"/>
        <end position="222"/>
    </location>
</feature>
<dbReference type="AlphaFoldDB" id="A0A246BKF6"/>
<accession>A0A246BKF6</accession>
<dbReference type="InterPro" id="IPR035906">
    <property type="entry name" value="MetI-like_sf"/>
</dbReference>
<dbReference type="Proteomes" id="UP000197208">
    <property type="component" value="Unassembled WGS sequence"/>
</dbReference>
<dbReference type="Pfam" id="PF00528">
    <property type="entry name" value="BPD_transp_1"/>
    <property type="match status" value="1"/>
</dbReference>
<proteinExistence type="inferred from homology"/>
<feature type="transmembrane region" description="Helical" evidence="7">
    <location>
        <begin position="256"/>
        <end position="277"/>
    </location>
</feature>
<keyword evidence="2 7" id="KW-0813">Transport</keyword>
<dbReference type="OrthoDB" id="9787837at2"/>
<evidence type="ECO:0000256" key="2">
    <source>
        <dbReference type="ARBA" id="ARBA00022448"/>
    </source>
</evidence>
<dbReference type="InterPro" id="IPR000515">
    <property type="entry name" value="MetI-like"/>
</dbReference>
<keyword evidence="6 7" id="KW-0472">Membrane</keyword>
<evidence type="ECO:0000256" key="1">
    <source>
        <dbReference type="ARBA" id="ARBA00004651"/>
    </source>
</evidence>
<evidence type="ECO:0000256" key="6">
    <source>
        <dbReference type="ARBA" id="ARBA00023136"/>
    </source>
</evidence>
<dbReference type="EMBL" id="NHMK01000014">
    <property type="protein sequence ID" value="OWL95762.1"/>
    <property type="molecule type" value="Genomic_DNA"/>
</dbReference>
<dbReference type="PROSITE" id="PS50928">
    <property type="entry name" value="ABC_TM1"/>
    <property type="match status" value="1"/>
</dbReference>
<keyword evidence="10" id="KW-1185">Reference proteome</keyword>
<comment type="caution">
    <text evidence="9">The sequence shown here is derived from an EMBL/GenBank/DDBJ whole genome shotgun (WGS) entry which is preliminary data.</text>
</comment>
<comment type="subcellular location">
    <subcellularLocation>
        <location evidence="1 7">Cell membrane</location>
        <topology evidence="1 7">Multi-pass membrane protein</topology>
    </subcellularLocation>
</comment>
<keyword evidence="3" id="KW-1003">Cell membrane</keyword>
<dbReference type="CDD" id="cd06261">
    <property type="entry name" value="TM_PBP2"/>
    <property type="match status" value="1"/>
</dbReference>
<organism evidence="9 10">
    <name type="scientific">Deinococcus indicus</name>
    <dbReference type="NCBI Taxonomy" id="223556"/>
    <lineage>
        <taxon>Bacteria</taxon>
        <taxon>Thermotogati</taxon>
        <taxon>Deinococcota</taxon>
        <taxon>Deinococci</taxon>
        <taxon>Deinococcales</taxon>
        <taxon>Deinococcaceae</taxon>
        <taxon>Deinococcus</taxon>
    </lineage>
</organism>
<feature type="transmembrane region" description="Helical" evidence="7">
    <location>
        <begin position="154"/>
        <end position="172"/>
    </location>
</feature>
<dbReference type="GO" id="GO:0055085">
    <property type="term" value="P:transmembrane transport"/>
    <property type="evidence" value="ECO:0007669"/>
    <property type="project" value="InterPro"/>
</dbReference>
<feature type="domain" description="ABC transmembrane type-1" evidence="8">
    <location>
        <begin position="86"/>
        <end position="277"/>
    </location>
</feature>
<dbReference type="PANTHER" id="PTHR43744">
    <property type="entry name" value="ABC TRANSPORTER PERMEASE PROTEIN MG189-RELATED-RELATED"/>
    <property type="match status" value="1"/>
</dbReference>
<evidence type="ECO:0000256" key="4">
    <source>
        <dbReference type="ARBA" id="ARBA00022692"/>
    </source>
</evidence>
<evidence type="ECO:0000256" key="3">
    <source>
        <dbReference type="ARBA" id="ARBA00022475"/>
    </source>
</evidence>
<dbReference type="SUPFAM" id="SSF161098">
    <property type="entry name" value="MetI-like"/>
    <property type="match status" value="1"/>
</dbReference>
<feature type="transmembrane region" description="Helical" evidence="7">
    <location>
        <begin position="121"/>
        <end position="142"/>
    </location>
</feature>
<reference evidence="9 10" key="1">
    <citation type="submission" date="2017-05" db="EMBL/GenBank/DDBJ databases">
        <title>De novo genome assembly of Deniococcus indicus strain DR1.</title>
        <authorList>
            <person name="Chauhan D."/>
            <person name="Yennamalli R.M."/>
            <person name="Priyadarshini R."/>
        </authorList>
    </citation>
    <scope>NUCLEOTIDE SEQUENCE [LARGE SCALE GENOMIC DNA]</scope>
    <source>
        <strain evidence="9 10">DR1</strain>
    </source>
</reference>
<feature type="transmembrane region" description="Helical" evidence="7">
    <location>
        <begin position="27"/>
        <end position="49"/>
    </location>
</feature>
<feature type="transmembrane region" description="Helical" evidence="7">
    <location>
        <begin position="90"/>
        <end position="114"/>
    </location>
</feature>
<evidence type="ECO:0000259" key="8">
    <source>
        <dbReference type="PROSITE" id="PS50928"/>
    </source>
</evidence>
<keyword evidence="5 7" id="KW-1133">Transmembrane helix</keyword>
<dbReference type="GO" id="GO:0005886">
    <property type="term" value="C:plasma membrane"/>
    <property type="evidence" value="ECO:0007669"/>
    <property type="project" value="UniProtKB-SubCell"/>
</dbReference>
<evidence type="ECO:0000313" key="9">
    <source>
        <dbReference type="EMBL" id="OWL95762.1"/>
    </source>
</evidence>
<name>A0A246BKF6_9DEIO</name>